<evidence type="ECO:0000313" key="2">
    <source>
        <dbReference type="EMBL" id="SFE02047.1"/>
    </source>
</evidence>
<dbReference type="Proteomes" id="UP000199477">
    <property type="component" value="Unassembled WGS sequence"/>
</dbReference>
<keyword evidence="3" id="KW-1185">Reference proteome</keyword>
<keyword evidence="1" id="KW-0732">Signal</keyword>
<evidence type="ECO:0000256" key="1">
    <source>
        <dbReference type="SAM" id="SignalP"/>
    </source>
</evidence>
<sequence>MRRCVLGLMIMGSLIFSAHSGAAEAPKLFDKPLREQHITPPLIPADSSQEEQSGVSCWYYPGLMVKEVSLDGTKGAAQLSMVHISKGGVDPACRRENVDGEYIVDAKSWSGHFRGVRQGYVFFSGDDGVNGGEGFTVYDDSNTKVFTDVADTLSSIDPMLPPRDPDLRPWYYSPLVLNYRKVYSAPCSMRSEPTRCWALIKRATGLTQSTVPDCDAAYKAGEMTTPPEGLDSLRRDPSVIVYAVEAVIDGQGVARLAPKSPVLKCYPAP</sequence>
<feature type="signal peptide" evidence="1">
    <location>
        <begin position="1"/>
        <end position="22"/>
    </location>
</feature>
<organism evidence="2 3">
    <name type="scientific">Dyella marensis</name>
    <dbReference type="NCBI Taxonomy" id="500610"/>
    <lineage>
        <taxon>Bacteria</taxon>
        <taxon>Pseudomonadati</taxon>
        <taxon>Pseudomonadota</taxon>
        <taxon>Gammaproteobacteria</taxon>
        <taxon>Lysobacterales</taxon>
        <taxon>Rhodanobacteraceae</taxon>
        <taxon>Dyella</taxon>
    </lineage>
</organism>
<accession>A0A1I1X3V4</accession>
<dbReference type="AlphaFoldDB" id="A0A1I1X3V4"/>
<feature type="chain" id="PRO_5011710025" evidence="1">
    <location>
        <begin position="23"/>
        <end position="269"/>
    </location>
</feature>
<proteinExistence type="predicted"/>
<gene>
    <name evidence="2" type="ORF">SAMN02799615_00111</name>
</gene>
<reference evidence="3" key="1">
    <citation type="submission" date="2016-10" db="EMBL/GenBank/DDBJ databases">
        <authorList>
            <person name="Varghese N."/>
            <person name="Submissions S."/>
        </authorList>
    </citation>
    <scope>NUCLEOTIDE SEQUENCE [LARGE SCALE GENOMIC DNA]</scope>
    <source>
        <strain evidence="3">UNC178MFTsu3.1</strain>
    </source>
</reference>
<dbReference type="EMBL" id="FONH01000001">
    <property type="protein sequence ID" value="SFE02047.1"/>
    <property type="molecule type" value="Genomic_DNA"/>
</dbReference>
<evidence type="ECO:0000313" key="3">
    <source>
        <dbReference type="Proteomes" id="UP000199477"/>
    </source>
</evidence>
<name>A0A1I1X3V4_9GAMM</name>
<protein>
    <submittedName>
        <fullName evidence="2">Uncharacterized protein</fullName>
    </submittedName>
</protein>